<name>A0ABS8S177_DATST</name>
<sequence length="104" mass="11067">MEKELATFDKGIEATEEKIESTVSFGELMQAEAVAEAELVGGLVANTIVNGFLGAGSIYLIVVDLVKKMCVSDGIEAKGDTHECSPEWVPHVLPRGQAPPCFTT</sequence>
<dbReference type="PANTHER" id="PTHR36734">
    <property type="entry name" value="YCF37-LIKE PROTEIN"/>
    <property type="match status" value="1"/>
</dbReference>
<organism evidence="1 2">
    <name type="scientific">Datura stramonium</name>
    <name type="common">Jimsonweed</name>
    <name type="synonym">Common thornapple</name>
    <dbReference type="NCBI Taxonomy" id="4076"/>
    <lineage>
        <taxon>Eukaryota</taxon>
        <taxon>Viridiplantae</taxon>
        <taxon>Streptophyta</taxon>
        <taxon>Embryophyta</taxon>
        <taxon>Tracheophyta</taxon>
        <taxon>Spermatophyta</taxon>
        <taxon>Magnoliopsida</taxon>
        <taxon>eudicotyledons</taxon>
        <taxon>Gunneridae</taxon>
        <taxon>Pentapetalae</taxon>
        <taxon>asterids</taxon>
        <taxon>lamiids</taxon>
        <taxon>Solanales</taxon>
        <taxon>Solanaceae</taxon>
        <taxon>Solanoideae</taxon>
        <taxon>Datureae</taxon>
        <taxon>Datura</taxon>
    </lineage>
</organism>
<proteinExistence type="predicted"/>
<dbReference type="EMBL" id="JACEIK010000219">
    <property type="protein sequence ID" value="MCD7452702.1"/>
    <property type="molecule type" value="Genomic_DNA"/>
</dbReference>
<keyword evidence="2" id="KW-1185">Reference proteome</keyword>
<protein>
    <submittedName>
        <fullName evidence="1">Uncharacterized protein</fullName>
    </submittedName>
</protein>
<dbReference type="Proteomes" id="UP000823775">
    <property type="component" value="Unassembled WGS sequence"/>
</dbReference>
<comment type="caution">
    <text evidence="1">The sequence shown here is derived from an EMBL/GenBank/DDBJ whole genome shotgun (WGS) entry which is preliminary data.</text>
</comment>
<evidence type="ECO:0000313" key="1">
    <source>
        <dbReference type="EMBL" id="MCD7452702.1"/>
    </source>
</evidence>
<gene>
    <name evidence="1" type="ORF">HAX54_017826</name>
</gene>
<reference evidence="1 2" key="1">
    <citation type="journal article" date="2021" name="BMC Genomics">
        <title>Datura genome reveals duplications of psychoactive alkaloid biosynthetic genes and high mutation rate following tissue culture.</title>
        <authorList>
            <person name="Rajewski A."/>
            <person name="Carter-House D."/>
            <person name="Stajich J."/>
            <person name="Litt A."/>
        </authorList>
    </citation>
    <scope>NUCLEOTIDE SEQUENCE [LARGE SCALE GENOMIC DNA]</scope>
    <source>
        <strain evidence="1">AR-01</strain>
    </source>
</reference>
<accession>A0ABS8S177</accession>
<dbReference type="PANTHER" id="PTHR36734:SF1">
    <property type="entry name" value="OS02G0815300 PROTEIN"/>
    <property type="match status" value="1"/>
</dbReference>
<evidence type="ECO:0000313" key="2">
    <source>
        <dbReference type="Proteomes" id="UP000823775"/>
    </source>
</evidence>